<feature type="compositionally biased region" description="Basic and acidic residues" evidence="1">
    <location>
        <begin position="213"/>
        <end position="229"/>
    </location>
</feature>
<feature type="region of interest" description="Disordered" evidence="1">
    <location>
        <begin position="270"/>
        <end position="302"/>
    </location>
</feature>
<keyword evidence="3" id="KW-1185">Reference proteome</keyword>
<feature type="region of interest" description="Disordered" evidence="1">
    <location>
        <begin position="210"/>
        <end position="246"/>
    </location>
</feature>
<accession>S8BYJ4</accession>
<proteinExistence type="predicted"/>
<comment type="caution">
    <text evidence="2">The sequence shown here is derived from an EMBL/GenBank/DDBJ whole genome shotgun (WGS) entry which is preliminary data.</text>
</comment>
<feature type="compositionally biased region" description="Polar residues" evidence="1">
    <location>
        <begin position="25"/>
        <end position="35"/>
    </location>
</feature>
<dbReference type="OrthoDB" id="5367448at2759"/>
<evidence type="ECO:0000313" key="2">
    <source>
        <dbReference type="EMBL" id="EPS40407.1"/>
    </source>
</evidence>
<protein>
    <submittedName>
        <fullName evidence="2">Uncharacterized protein</fullName>
    </submittedName>
</protein>
<feature type="compositionally biased region" description="Polar residues" evidence="1">
    <location>
        <begin position="89"/>
        <end position="128"/>
    </location>
</feature>
<feature type="region of interest" description="Disordered" evidence="1">
    <location>
        <begin position="18"/>
        <end position="174"/>
    </location>
</feature>
<reference evidence="3" key="2">
    <citation type="submission" date="2013-04" db="EMBL/GenBank/DDBJ databases">
        <title>Genomic mechanisms accounting for the adaptation to parasitism in nematode-trapping fungi.</title>
        <authorList>
            <person name="Ahren D.G."/>
        </authorList>
    </citation>
    <scope>NUCLEOTIDE SEQUENCE [LARGE SCALE GENOMIC DNA]</scope>
    <source>
        <strain evidence="3">CBS 200.50</strain>
    </source>
</reference>
<feature type="compositionally biased region" description="Polar residues" evidence="1">
    <location>
        <begin position="135"/>
        <end position="157"/>
    </location>
</feature>
<dbReference type="EMBL" id="AQGS01000404">
    <property type="protein sequence ID" value="EPS40407.1"/>
    <property type="molecule type" value="Genomic_DNA"/>
</dbReference>
<dbReference type="Proteomes" id="UP000015100">
    <property type="component" value="Unassembled WGS sequence"/>
</dbReference>
<sequence length="302" mass="32007">MKSAGIPKWEAIKVRVDGMALPNEPHSSLVRQSSIGWGRSQEPPQIEKAPVIPPSNSKAGAISNPSPLPLDPTLQPSKRRNQISRDGKSSTGRSFLQSDSRITTSGMLKTQNSDGSVTGVTATSQRGTSKLDIKVSSSVHQPDTPQEPYSSASSHHNPNIEYKDASTSAAQEQSLLDPLDNSTLILPDSNLPDTGPASLIAGTGYANHQNHCSGDKVSNRESKTEKSGSRTDGVSSGLADAQMEESSVTNAVPKITYNLATGGATISNASHKSAAGCTEPDMLDATKPSKPQLSEKPWWKLW</sequence>
<dbReference type="HOGENOM" id="CLU_921401_0_0_1"/>
<dbReference type="AlphaFoldDB" id="S8BYJ4"/>
<feature type="compositionally biased region" description="Polar residues" evidence="1">
    <location>
        <begin position="165"/>
        <end position="174"/>
    </location>
</feature>
<reference evidence="2 3" key="1">
    <citation type="journal article" date="2013" name="PLoS Genet.">
        <title>Genomic mechanisms accounting for the adaptation to parasitism in nematode-trapping fungi.</title>
        <authorList>
            <person name="Meerupati T."/>
            <person name="Andersson K.M."/>
            <person name="Friman E."/>
            <person name="Kumar D."/>
            <person name="Tunlid A."/>
            <person name="Ahren D."/>
        </authorList>
    </citation>
    <scope>NUCLEOTIDE SEQUENCE [LARGE SCALE GENOMIC DNA]</scope>
    <source>
        <strain evidence="2 3">CBS 200.50</strain>
    </source>
</reference>
<name>S8BYJ4_DACHA</name>
<evidence type="ECO:0000256" key="1">
    <source>
        <dbReference type="SAM" id="MobiDB-lite"/>
    </source>
</evidence>
<organism evidence="2 3">
    <name type="scientific">Dactylellina haptotyla (strain CBS 200.50)</name>
    <name type="common">Nematode-trapping fungus</name>
    <name type="synonym">Monacrosporium haptotylum</name>
    <dbReference type="NCBI Taxonomy" id="1284197"/>
    <lineage>
        <taxon>Eukaryota</taxon>
        <taxon>Fungi</taxon>
        <taxon>Dikarya</taxon>
        <taxon>Ascomycota</taxon>
        <taxon>Pezizomycotina</taxon>
        <taxon>Orbiliomycetes</taxon>
        <taxon>Orbiliales</taxon>
        <taxon>Orbiliaceae</taxon>
        <taxon>Dactylellina</taxon>
    </lineage>
</organism>
<evidence type="ECO:0000313" key="3">
    <source>
        <dbReference type="Proteomes" id="UP000015100"/>
    </source>
</evidence>
<gene>
    <name evidence="2" type="ORF">H072_5776</name>
</gene>